<evidence type="ECO:0000313" key="3">
    <source>
        <dbReference type="Proteomes" id="UP000264960"/>
    </source>
</evidence>
<dbReference type="PIRSF" id="PIRSF005028">
    <property type="entry name" value="KhtT"/>
    <property type="match status" value="1"/>
</dbReference>
<dbReference type="Pfam" id="PF25991">
    <property type="entry name" value="KhtT_N"/>
    <property type="match status" value="1"/>
</dbReference>
<protein>
    <recommendedName>
        <fullName evidence="1">RCK C-terminal domain-containing protein</fullName>
    </recommendedName>
</protein>
<dbReference type="GO" id="GO:0006813">
    <property type="term" value="P:potassium ion transport"/>
    <property type="evidence" value="ECO:0007669"/>
    <property type="project" value="InterPro"/>
</dbReference>
<dbReference type="SUPFAM" id="SSF116726">
    <property type="entry name" value="TrkA C-terminal domain-like"/>
    <property type="match status" value="1"/>
</dbReference>
<dbReference type="Pfam" id="PF02080">
    <property type="entry name" value="TrkA_C"/>
    <property type="match status" value="1"/>
</dbReference>
<dbReference type="InterPro" id="IPR026278">
    <property type="entry name" value="KhtT"/>
</dbReference>
<dbReference type="InterPro" id="IPR036721">
    <property type="entry name" value="RCK_C_sf"/>
</dbReference>
<dbReference type="AlphaFoldDB" id="A0AAD0MMN3"/>
<reference evidence="2 3" key="1">
    <citation type="submission" date="2018-02" db="EMBL/GenBank/DDBJ databases">
        <title>The complete genome of two Bacillus pumilus strains from Cuatro Cienegas, Coahuila, Mexico.</title>
        <authorList>
            <person name="Zarza E."/>
            <person name="Alcaraz L.D."/>
            <person name="Aguilar-Salinas B."/>
            <person name="Islas A."/>
            <person name="Olmedo-Alvarez G."/>
        </authorList>
    </citation>
    <scope>NUCLEOTIDE SEQUENCE [LARGE SCALE GENOMIC DNA]</scope>
    <source>
        <strain evidence="2 3">145</strain>
    </source>
</reference>
<dbReference type="GO" id="GO:0008324">
    <property type="term" value="F:monoatomic cation transmembrane transporter activity"/>
    <property type="evidence" value="ECO:0007669"/>
    <property type="project" value="InterPro"/>
</dbReference>
<evidence type="ECO:0000313" key="2">
    <source>
        <dbReference type="EMBL" id="AVM24780.1"/>
    </source>
</evidence>
<dbReference type="PROSITE" id="PS51202">
    <property type="entry name" value="RCK_C"/>
    <property type="match status" value="1"/>
</dbReference>
<dbReference type="PANTHER" id="PTHR30445:SF8">
    <property type="entry name" value="K(+)_H(+) ANTIPORTER SUBUNIT KHTT"/>
    <property type="match status" value="1"/>
</dbReference>
<accession>A0AAD0MMN3</accession>
<organism evidence="2 3">
    <name type="scientific">Bacillus pumilus</name>
    <name type="common">Bacillus mesentericus</name>
    <dbReference type="NCBI Taxonomy" id="1408"/>
    <lineage>
        <taxon>Bacteria</taxon>
        <taxon>Bacillati</taxon>
        <taxon>Bacillota</taxon>
        <taxon>Bacilli</taxon>
        <taxon>Bacillales</taxon>
        <taxon>Bacillaceae</taxon>
        <taxon>Bacillus</taxon>
    </lineage>
</organism>
<dbReference type="InterPro" id="IPR058776">
    <property type="entry name" value="KhtT-like_N"/>
</dbReference>
<name>A0AAD0MMN3_BACPU</name>
<evidence type="ECO:0000259" key="1">
    <source>
        <dbReference type="PROSITE" id="PS51202"/>
    </source>
</evidence>
<dbReference type="Gene3D" id="3.30.70.1450">
    <property type="entry name" value="Regulator of K+ conductance, C-terminal domain"/>
    <property type="match status" value="1"/>
</dbReference>
<proteinExistence type="predicted"/>
<dbReference type="InterPro" id="IPR050144">
    <property type="entry name" value="AAE_transporter"/>
</dbReference>
<dbReference type="PANTHER" id="PTHR30445">
    <property type="entry name" value="K(+)_H(+) ANTIPORTER SUBUNIT KHTT"/>
    <property type="match status" value="1"/>
</dbReference>
<dbReference type="Proteomes" id="UP000264960">
    <property type="component" value="Chromosome"/>
</dbReference>
<feature type="domain" description="RCK C-terminal" evidence="1">
    <location>
        <begin position="76"/>
        <end position="161"/>
    </location>
</feature>
<sequence>MKVRETELPGIGHKAEMITKNNEKLAIITHDDGRREMYHFQEDDHEESISGILLNDEEARQIAAILGGMVYKPKALETVEVAIDELIIEWFKIEKNAPAVQQTIGDLNVRQNYQVTVIAIVRKSHEKILNPGPDTVIEEGDTLVISGERKELKNLIKEKLSSS</sequence>
<dbReference type="EMBL" id="CP027116">
    <property type="protein sequence ID" value="AVM24780.1"/>
    <property type="molecule type" value="Genomic_DNA"/>
</dbReference>
<dbReference type="RefSeq" id="WP_117731136.1">
    <property type="nucleotide sequence ID" value="NZ_CP027116.1"/>
</dbReference>
<gene>
    <name evidence="2" type="ORF">C5695_13375</name>
</gene>
<dbReference type="InterPro" id="IPR006037">
    <property type="entry name" value="RCK_C"/>
</dbReference>